<keyword evidence="2" id="KW-0812">Transmembrane</keyword>
<evidence type="ECO:0000313" key="6">
    <source>
        <dbReference type="Proteomes" id="UP001527099"/>
    </source>
</evidence>
<dbReference type="EMBL" id="JAMDMX010000090">
    <property type="protein sequence ID" value="MCY9696156.1"/>
    <property type="molecule type" value="Genomic_DNA"/>
</dbReference>
<dbReference type="Pfam" id="PF07501">
    <property type="entry name" value="G5"/>
    <property type="match status" value="1"/>
</dbReference>
<dbReference type="SUPFAM" id="SSF54106">
    <property type="entry name" value="LysM domain"/>
    <property type="match status" value="1"/>
</dbReference>
<dbReference type="RefSeq" id="WP_268617316.1">
    <property type="nucleotide sequence ID" value="NZ_JAMDMX010000090.1"/>
</dbReference>
<dbReference type="Gene3D" id="2.70.70.10">
    <property type="entry name" value="Glucose Permease (Domain IIA)"/>
    <property type="match status" value="1"/>
</dbReference>
<protein>
    <submittedName>
        <fullName evidence="5">Peptidoglycan DD-metalloendopeptidase family protein</fullName>
    </submittedName>
</protein>
<dbReference type="InterPro" id="IPR018392">
    <property type="entry name" value="LysM"/>
</dbReference>
<keyword evidence="2" id="KW-1133">Transmembrane helix</keyword>
<keyword evidence="6" id="KW-1185">Reference proteome</keyword>
<name>A0ABT4GJ57_9BACL</name>
<keyword evidence="2" id="KW-0472">Membrane</keyword>
<dbReference type="Pfam" id="PF01551">
    <property type="entry name" value="Peptidase_M23"/>
    <property type="match status" value="1"/>
</dbReference>
<dbReference type="PROSITE" id="PS51109">
    <property type="entry name" value="G5"/>
    <property type="match status" value="1"/>
</dbReference>
<keyword evidence="1" id="KW-0732">Signal</keyword>
<dbReference type="InterPro" id="IPR011055">
    <property type="entry name" value="Dup_hybrid_motif"/>
</dbReference>
<feature type="domain" description="G5" evidence="3">
    <location>
        <begin position="254"/>
        <end position="335"/>
    </location>
</feature>
<accession>A0ABT4GJ57</accession>
<dbReference type="SMART" id="SM01208">
    <property type="entry name" value="G5"/>
    <property type="match status" value="1"/>
</dbReference>
<dbReference type="SUPFAM" id="SSF51261">
    <property type="entry name" value="Duplicated hybrid motif"/>
    <property type="match status" value="1"/>
</dbReference>
<proteinExistence type="predicted"/>
<sequence>MKRYRTLILALMLMFFISIGMIYLQINKVERFEVFIDNTYMGTISQPDVIEDWLNSKEQSLSSQYPEAVMKVDVGEISYKPKKMSGNNVDDRLVISELEKRAVSVASGVEVTIDGKNIAIVRDNEIAQKILDEIKSKYQPNGSEENMVQTLSAKENGDMTGKQQMESLEFVQEVTLKEKLTTPRQITSMEEILSILQTGGVEKVNYTVQAGDCVSCISKKLNVSLDLIYKNNAWIENDFISVGDELDLTELKPMLSVKSVEKRTDTLVIPRGIKYENDPSMRLGQSRVLQEGKDGAKQVTYLITKINGEIIEETPDNEILLEASADKIIIQGTKIIPGIGTGNFAWPIVSPTLTSEFGKRWGKLHAGTDAVSSNRAILASDHGKVVYASTKSGYGQCIIIDHQNGYRTLYAHLSDIQVKDGQKVEKGEKIGVMGSTGNSTGVHLHFEIQKDGIQQNPLKFLNR</sequence>
<dbReference type="InterPro" id="IPR011098">
    <property type="entry name" value="G5_dom"/>
</dbReference>
<dbReference type="PANTHER" id="PTHR21666">
    <property type="entry name" value="PEPTIDASE-RELATED"/>
    <property type="match status" value="1"/>
</dbReference>
<evidence type="ECO:0000256" key="1">
    <source>
        <dbReference type="ARBA" id="ARBA00022729"/>
    </source>
</evidence>
<dbReference type="CDD" id="cd12797">
    <property type="entry name" value="M23_peptidase"/>
    <property type="match status" value="1"/>
</dbReference>
<dbReference type="Gene3D" id="2.20.230.10">
    <property type="entry name" value="Resuscitation-promoting factor rpfb"/>
    <property type="match status" value="1"/>
</dbReference>
<dbReference type="InterPro" id="IPR016047">
    <property type="entry name" value="M23ase_b-sheet_dom"/>
</dbReference>
<comment type="caution">
    <text evidence="5">The sequence shown here is derived from an EMBL/GenBank/DDBJ whole genome shotgun (WGS) entry which is preliminary data.</text>
</comment>
<dbReference type="PANTHER" id="PTHR21666:SF270">
    <property type="entry name" value="MUREIN HYDROLASE ACTIVATOR ENVC"/>
    <property type="match status" value="1"/>
</dbReference>
<dbReference type="Gene3D" id="3.10.350.10">
    <property type="entry name" value="LysM domain"/>
    <property type="match status" value="1"/>
</dbReference>
<dbReference type="PROSITE" id="PS51782">
    <property type="entry name" value="LYSM"/>
    <property type="match status" value="1"/>
</dbReference>
<feature type="domain" description="LysM" evidence="4">
    <location>
        <begin position="204"/>
        <end position="248"/>
    </location>
</feature>
<dbReference type="InterPro" id="IPR050570">
    <property type="entry name" value="Cell_wall_metabolism_enzyme"/>
</dbReference>
<gene>
    <name evidence="5" type="ORF">M5X19_25130</name>
</gene>
<dbReference type="CDD" id="cd00118">
    <property type="entry name" value="LysM"/>
    <property type="match status" value="1"/>
</dbReference>
<feature type="transmembrane region" description="Helical" evidence="2">
    <location>
        <begin position="7"/>
        <end position="26"/>
    </location>
</feature>
<dbReference type="Proteomes" id="UP001527099">
    <property type="component" value="Unassembled WGS sequence"/>
</dbReference>
<dbReference type="InterPro" id="IPR036779">
    <property type="entry name" value="LysM_dom_sf"/>
</dbReference>
<reference evidence="5 6" key="1">
    <citation type="submission" date="2022-05" db="EMBL/GenBank/DDBJ databases">
        <title>Genome Sequencing of Bee-Associated Microbes.</title>
        <authorList>
            <person name="Dunlap C."/>
        </authorList>
    </citation>
    <scope>NUCLEOTIDE SEQUENCE [LARGE SCALE GENOMIC DNA]</scope>
    <source>
        <strain evidence="5 6">NRRL B-14421</strain>
    </source>
</reference>
<evidence type="ECO:0000259" key="4">
    <source>
        <dbReference type="PROSITE" id="PS51782"/>
    </source>
</evidence>
<organism evidence="5 6">
    <name type="scientific">Paenibacillus alginolyticus</name>
    <dbReference type="NCBI Taxonomy" id="59839"/>
    <lineage>
        <taxon>Bacteria</taxon>
        <taxon>Bacillati</taxon>
        <taxon>Bacillota</taxon>
        <taxon>Bacilli</taxon>
        <taxon>Bacillales</taxon>
        <taxon>Paenibacillaceae</taxon>
        <taxon>Paenibacillus</taxon>
    </lineage>
</organism>
<evidence type="ECO:0000256" key="2">
    <source>
        <dbReference type="SAM" id="Phobius"/>
    </source>
</evidence>
<evidence type="ECO:0000313" key="5">
    <source>
        <dbReference type="EMBL" id="MCY9696156.1"/>
    </source>
</evidence>
<dbReference type="Pfam" id="PF01476">
    <property type="entry name" value="LysM"/>
    <property type="match status" value="1"/>
</dbReference>
<evidence type="ECO:0000259" key="3">
    <source>
        <dbReference type="PROSITE" id="PS51109"/>
    </source>
</evidence>